<evidence type="ECO:0000256" key="4">
    <source>
        <dbReference type="ARBA" id="ARBA00023125"/>
    </source>
</evidence>
<gene>
    <name evidence="10" type="ORF">BXT89_12445</name>
</gene>
<name>A0A1S8DDN5_9GAMM</name>
<dbReference type="GO" id="GO:0005829">
    <property type="term" value="C:cytosol"/>
    <property type="evidence" value="ECO:0007669"/>
    <property type="project" value="TreeGrafter"/>
</dbReference>
<sequence length="231" mass="25678">MKLDMLLIEDDQDLAATVIQFLNMEGIRCDHAGNGLQGLTLASQHRYDVILLDLNLPRLDGISLCQRLRQAGNDTPVLMLTARDQLADKLEGFSAGTDDFLVKPFELQELLVRVQALARRRSGQVRLLHYADLSMDIDRRQVSRAGHTLKLSPTGWRLLETLLRQAPAVVSRQALEEAVWGDELPDSNSLKVHMFHLRKAVDGGFAVSLLRTVPGHGFALNEGGDEKPTQP</sequence>
<keyword evidence="4 7" id="KW-0238">DNA-binding</keyword>
<reference evidence="10 11" key="1">
    <citation type="submission" date="2017-01" db="EMBL/GenBank/DDBJ databases">
        <title>Draft genome sequence of Pseudomonas pachastrellae type strain CCUG 46540T from a deep sea.</title>
        <authorList>
            <person name="Gomila M."/>
            <person name="Mulet M."/>
            <person name="Lalucat J."/>
            <person name="Garcia-Valdes E."/>
        </authorList>
    </citation>
    <scope>NUCLEOTIDE SEQUENCE [LARGE SCALE GENOMIC DNA]</scope>
    <source>
        <strain evidence="10 11">CCUG 46540</strain>
    </source>
</reference>
<dbReference type="InterPro" id="IPR001789">
    <property type="entry name" value="Sig_transdc_resp-reg_receiver"/>
</dbReference>
<dbReference type="InterPro" id="IPR001867">
    <property type="entry name" value="OmpR/PhoB-type_DNA-bd"/>
</dbReference>
<evidence type="ECO:0000256" key="6">
    <source>
        <dbReference type="PROSITE-ProRule" id="PRU00169"/>
    </source>
</evidence>
<dbReference type="FunFam" id="3.40.50.2300:FF:000001">
    <property type="entry name" value="DNA-binding response regulator PhoB"/>
    <property type="match status" value="1"/>
</dbReference>
<keyword evidence="1 6" id="KW-0597">Phosphoprotein</keyword>
<dbReference type="PROSITE" id="PS50110">
    <property type="entry name" value="RESPONSE_REGULATORY"/>
    <property type="match status" value="1"/>
</dbReference>
<dbReference type="STRING" id="254161.SAMN05216256_10216"/>
<keyword evidence="3" id="KW-0805">Transcription regulation</keyword>
<dbReference type="EMBL" id="MUBC01000026">
    <property type="protein sequence ID" value="ONM43538.1"/>
    <property type="molecule type" value="Genomic_DNA"/>
</dbReference>
<evidence type="ECO:0000313" key="11">
    <source>
        <dbReference type="Proteomes" id="UP000242847"/>
    </source>
</evidence>
<dbReference type="GO" id="GO:0006355">
    <property type="term" value="P:regulation of DNA-templated transcription"/>
    <property type="evidence" value="ECO:0007669"/>
    <property type="project" value="InterPro"/>
</dbReference>
<dbReference type="SUPFAM" id="SSF46894">
    <property type="entry name" value="C-terminal effector domain of the bipartite response regulators"/>
    <property type="match status" value="1"/>
</dbReference>
<dbReference type="PROSITE" id="PS51755">
    <property type="entry name" value="OMPR_PHOB"/>
    <property type="match status" value="1"/>
</dbReference>
<proteinExistence type="predicted"/>
<evidence type="ECO:0000313" key="10">
    <source>
        <dbReference type="EMBL" id="ONM43538.1"/>
    </source>
</evidence>
<dbReference type="AlphaFoldDB" id="A0A1S8DDN5"/>
<evidence type="ECO:0000259" key="8">
    <source>
        <dbReference type="PROSITE" id="PS50110"/>
    </source>
</evidence>
<dbReference type="GO" id="GO:0000976">
    <property type="term" value="F:transcription cis-regulatory region binding"/>
    <property type="evidence" value="ECO:0007669"/>
    <property type="project" value="TreeGrafter"/>
</dbReference>
<feature type="modified residue" description="4-aspartylphosphate" evidence="6">
    <location>
        <position position="53"/>
    </location>
</feature>
<accession>A0A1S8DDN5</accession>
<evidence type="ECO:0000256" key="7">
    <source>
        <dbReference type="PROSITE-ProRule" id="PRU01091"/>
    </source>
</evidence>
<dbReference type="SMART" id="SM00862">
    <property type="entry name" value="Trans_reg_C"/>
    <property type="match status" value="1"/>
</dbReference>
<dbReference type="OrthoDB" id="9802426at2"/>
<evidence type="ECO:0000256" key="2">
    <source>
        <dbReference type="ARBA" id="ARBA00023012"/>
    </source>
</evidence>
<dbReference type="Gene3D" id="3.40.50.2300">
    <property type="match status" value="1"/>
</dbReference>
<dbReference type="Pfam" id="PF00072">
    <property type="entry name" value="Response_reg"/>
    <property type="match status" value="1"/>
</dbReference>
<evidence type="ECO:0000256" key="5">
    <source>
        <dbReference type="ARBA" id="ARBA00023163"/>
    </source>
</evidence>
<feature type="domain" description="Response regulatory" evidence="8">
    <location>
        <begin position="4"/>
        <end position="118"/>
    </location>
</feature>
<evidence type="ECO:0000256" key="3">
    <source>
        <dbReference type="ARBA" id="ARBA00023015"/>
    </source>
</evidence>
<keyword evidence="2" id="KW-0902">Two-component regulatory system</keyword>
<dbReference type="SUPFAM" id="SSF52172">
    <property type="entry name" value="CheY-like"/>
    <property type="match status" value="1"/>
</dbReference>
<dbReference type="Proteomes" id="UP000242847">
    <property type="component" value="Unassembled WGS sequence"/>
</dbReference>
<protein>
    <submittedName>
        <fullName evidence="10">Two-component system response regulator</fullName>
    </submittedName>
</protein>
<evidence type="ECO:0000256" key="1">
    <source>
        <dbReference type="ARBA" id="ARBA00022553"/>
    </source>
</evidence>
<dbReference type="Pfam" id="PF00486">
    <property type="entry name" value="Trans_reg_C"/>
    <property type="match status" value="1"/>
</dbReference>
<keyword evidence="5" id="KW-0804">Transcription</keyword>
<dbReference type="RefSeq" id="WP_083727993.1">
    <property type="nucleotide sequence ID" value="NZ_FOUD01000002.1"/>
</dbReference>
<organism evidence="10 11">
    <name type="scientific">Halopseudomonas pachastrellae</name>
    <dbReference type="NCBI Taxonomy" id="254161"/>
    <lineage>
        <taxon>Bacteria</taxon>
        <taxon>Pseudomonadati</taxon>
        <taxon>Pseudomonadota</taxon>
        <taxon>Gammaproteobacteria</taxon>
        <taxon>Pseudomonadales</taxon>
        <taxon>Pseudomonadaceae</taxon>
        <taxon>Halopseudomonas</taxon>
    </lineage>
</organism>
<dbReference type="InterPro" id="IPR039420">
    <property type="entry name" value="WalR-like"/>
</dbReference>
<dbReference type="FunFam" id="1.10.10.10:FF:000058">
    <property type="entry name" value="DNA-binding response OmpR family regulator"/>
    <property type="match status" value="1"/>
</dbReference>
<dbReference type="GO" id="GO:0000156">
    <property type="term" value="F:phosphorelay response regulator activity"/>
    <property type="evidence" value="ECO:0007669"/>
    <property type="project" value="TreeGrafter"/>
</dbReference>
<dbReference type="InterPro" id="IPR011006">
    <property type="entry name" value="CheY-like_superfamily"/>
</dbReference>
<keyword evidence="11" id="KW-1185">Reference proteome</keyword>
<dbReference type="Gene3D" id="1.10.10.10">
    <property type="entry name" value="Winged helix-like DNA-binding domain superfamily/Winged helix DNA-binding domain"/>
    <property type="match status" value="1"/>
</dbReference>
<dbReference type="PANTHER" id="PTHR48111:SF22">
    <property type="entry name" value="REGULATOR OF RPOS"/>
    <property type="match status" value="1"/>
</dbReference>
<dbReference type="InterPro" id="IPR016032">
    <property type="entry name" value="Sig_transdc_resp-reg_C-effctor"/>
</dbReference>
<dbReference type="Gene3D" id="6.10.250.690">
    <property type="match status" value="1"/>
</dbReference>
<dbReference type="CDD" id="cd00383">
    <property type="entry name" value="trans_reg_C"/>
    <property type="match status" value="1"/>
</dbReference>
<dbReference type="PANTHER" id="PTHR48111">
    <property type="entry name" value="REGULATOR OF RPOS"/>
    <property type="match status" value="1"/>
</dbReference>
<feature type="domain" description="OmpR/PhoB-type" evidence="9">
    <location>
        <begin position="125"/>
        <end position="222"/>
    </location>
</feature>
<comment type="caution">
    <text evidence="10">The sequence shown here is derived from an EMBL/GenBank/DDBJ whole genome shotgun (WGS) entry which is preliminary data.</text>
</comment>
<feature type="DNA-binding region" description="OmpR/PhoB-type" evidence="7">
    <location>
        <begin position="125"/>
        <end position="222"/>
    </location>
</feature>
<evidence type="ECO:0000259" key="9">
    <source>
        <dbReference type="PROSITE" id="PS51755"/>
    </source>
</evidence>
<dbReference type="SMART" id="SM00448">
    <property type="entry name" value="REC"/>
    <property type="match status" value="1"/>
</dbReference>
<dbReference type="InterPro" id="IPR036388">
    <property type="entry name" value="WH-like_DNA-bd_sf"/>
</dbReference>
<dbReference type="GO" id="GO:0032993">
    <property type="term" value="C:protein-DNA complex"/>
    <property type="evidence" value="ECO:0007669"/>
    <property type="project" value="TreeGrafter"/>
</dbReference>